<dbReference type="PATRIC" id="fig|1125779.3.peg.2308"/>
<evidence type="ECO:0000256" key="2">
    <source>
        <dbReference type="ARBA" id="ARBA00006386"/>
    </source>
</evidence>
<dbReference type="InterPro" id="IPR052923">
    <property type="entry name" value="UPF0718"/>
</dbReference>
<evidence type="ECO:0000256" key="3">
    <source>
        <dbReference type="ARBA" id="ARBA00022475"/>
    </source>
</evidence>
<reference evidence="8 9" key="1">
    <citation type="submission" date="2013-05" db="EMBL/GenBank/DDBJ databases">
        <title>The Genome Sequence of Corynebacterium pyruviciproducens 1773O (ATCC BAA-1742).</title>
        <authorList>
            <consortium name="The Broad Institute Genomics Platform"/>
            <person name="Earl A."/>
            <person name="Ward D."/>
            <person name="Feldgarden M."/>
            <person name="Gevers D."/>
            <person name="Tong J."/>
            <person name="Walker B."/>
            <person name="Young S."/>
            <person name="Zeng Q."/>
            <person name="Gargeya S."/>
            <person name="Fitzgerald M."/>
            <person name="Haas B."/>
            <person name="Abouelleil A."/>
            <person name="Allen A.W."/>
            <person name="Alvarado L."/>
            <person name="Arachchi H.M."/>
            <person name="Berlin A.M."/>
            <person name="Chapman S.B."/>
            <person name="Gainer-Dewar J."/>
            <person name="Goldberg J."/>
            <person name="Griggs A."/>
            <person name="Gujja S."/>
            <person name="Hansen M."/>
            <person name="Howarth C."/>
            <person name="Imamovic A."/>
            <person name="Ireland A."/>
            <person name="Larimer J."/>
            <person name="McCowan C."/>
            <person name="Murphy C."/>
            <person name="Pearson M."/>
            <person name="Poon T.W."/>
            <person name="Priest M."/>
            <person name="Roberts A."/>
            <person name="Saif S."/>
            <person name="Shea T."/>
            <person name="Sisk P."/>
            <person name="Sykes S."/>
            <person name="Wortman J."/>
            <person name="Nusbaum C."/>
            <person name="Birren B."/>
        </authorList>
    </citation>
    <scope>NUCLEOTIDE SEQUENCE [LARGE SCALE GENOMIC DNA]</scope>
    <source>
        <strain evidence="8 9">ATCC BAA-1742</strain>
    </source>
</reference>
<feature type="transmembrane region" description="Helical" evidence="7">
    <location>
        <begin position="331"/>
        <end position="352"/>
    </location>
</feature>
<dbReference type="PANTHER" id="PTHR34184">
    <property type="entry name" value="UPF0718 PROTEIN YCGR"/>
    <property type="match status" value="1"/>
</dbReference>
<feature type="transmembrane region" description="Helical" evidence="7">
    <location>
        <begin position="235"/>
        <end position="253"/>
    </location>
</feature>
<dbReference type="PANTHER" id="PTHR34184:SF4">
    <property type="entry name" value="UPF0718 PROTEIN YCGR"/>
    <property type="match status" value="1"/>
</dbReference>
<feature type="transmembrane region" description="Helical" evidence="7">
    <location>
        <begin position="116"/>
        <end position="138"/>
    </location>
</feature>
<dbReference type="GO" id="GO:0005886">
    <property type="term" value="C:plasma membrane"/>
    <property type="evidence" value="ECO:0007669"/>
    <property type="project" value="UniProtKB-SubCell"/>
</dbReference>
<dbReference type="Pfam" id="PF03773">
    <property type="entry name" value="ArsP_1"/>
    <property type="match status" value="1"/>
</dbReference>
<dbReference type="HOGENOM" id="CLU_039914_0_0_11"/>
<keyword evidence="5 7" id="KW-1133">Transmembrane helix</keyword>
<proteinExistence type="inferred from homology"/>
<sequence length="353" mass="37169">MSAHTHLADTNSDQDRSQILDHTHGGRAQDAPERAIGWSFTFAMLAAVIALLLLTIVRGPVLSLNGTVEAWASITVAIVMQAVPFLVFGVIVSGAISAFVPDSFLRHITPDNPFFAVPAAAGAGFLLPGCECASVPVAQSLMRRNIPTAAALTFLLASPAINPVVLVSTAVAFQGHPKMVLGRLAASIIAAIIVGWGWIILGGKIPMSHIHAHSHAGRNKWDAFRASALHDLMNAGGYLSMGAMVAALIKVTVPKAWFDTVNEHQVVACLIMGILAVVLSLCSEADAFIAASFTHVSPVAQLVFLVVGPMVDIKLFFMQYGAWGKGFVVRFAPSVFTVATLVGIAVGFVLFAV</sequence>
<protein>
    <recommendedName>
        <fullName evidence="10">Permease</fullName>
    </recommendedName>
</protein>
<dbReference type="EMBL" id="ATBY01000017">
    <property type="protein sequence ID" value="EPD67944.1"/>
    <property type="molecule type" value="Genomic_DNA"/>
</dbReference>
<feature type="transmembrane region" description="Helical" evidence="7">
    <location>
        <begin position="180"/>
        <end position="201"/>
    </location>
</feature>
<evidence type="ECO:0008006" key="10">
    <source>
        <dbReference type="Google" id="ProtNLM"/>
    </source>
</evidence>
<comment type="subcellular location">
    <subcellularLocation>
        <location evidence="1">Cell membrane</location>
        <topology evidence="1">Multi-pass membrane protein</topology>
    </subcellularLocation>
</comment>
<comment type="caution">
    <text evidence="8">The sequence shown here is derived from an EMBL/GenBank/DDBJ whole genome shotgun (WGS) entry which is preliminary data.</text>
</comment>
<feature type="transmembrane region" description="Helical" evidence="7">
    <location>
        <begin position="35"/>
        <end position="58"/>
    </location>
</feature>
<feature type="transmembrane region" description="Helical" evidence="7">
    <location>
        <begin position="70"/>
        <end position="96"/>
    </location>
</feature>
<organism evidence="8 9">
    <name type="scientific">Corynebacterium pyruviciproducens ATCC BAA-1742</name>
    <dbReference type="NCBI Taxonomy" id="1125779"/>
    <lineage>
        <taxon>Bacteria</taxon>
        <taxon>Bacillati</taxon>
        <taxon>Actinomycetota</taxon>
        <taxon>Actinomycetes</taxon>
        <taxon>Mycobacteriales</taxon>
        <taxon>Corynebacteriaceae</taxon>
        <taxon>Corynebacterium</taxon>
    </lineage>
</organism>
<dbReference type="InterPro" id="IPR005524">
    <property type="entry name" value="DUF318"/>
</dbReference>
<dbReference type="STRING" id="1125779.HMPREF1219_02362"/>
<dbReference type="AlphaFoldDB" id="S2ZV66"/>
<accession>S2ZV66</accession>
<name>S2ZV66_9CORY</name>
<dbReference type="eggNOG" id="COG0701">
    <property type="taxonomic scope" value="Bacteria"/>
</dbReference>
<evidence type="ECO:0000256" key="1">
    <source>
        <dbReference type="ARBA" id="ARBA00004651"/>
    </source>
</evidence>
<evidence type="ECO:0000313" key="9">
    <source>
        <dbReference type="Proteomes" id="UP000014408"/>
    </source>
</evidence>
<comment type="similarity">
    <text evidence="2">Belongs to the UPF0718 family.</text>
</comment>
<gene>
    <name evidence="8" type="ORF">HMPREF1219_02362</name>
</gene>
<evidence type="ECO:0000313" key="8">
    <source>
        <dbReference type="EMBL" id="EPD67944.1"/>
    </source>
</evidence>
<evidence type="ECO:0000256" key="4">
    <source>
        <dbReference type="ARBA" id="ARBA00022692"/>
    </source>
</evidence>
<keyword evidence="9" id="KW-1185">Reference proteome</keyword>
<feature type="transmembrane region" description="Helical" evidence="7">
    <location>
        <begin position="289"/>
        <end position="311"/>
    </location>
</feature>
<evidence type="ECO:0000256" key="6">
    <source>
        <dbReference type="ARBA" id="ARBA00023136"/>
    </source>
</evidence>
<evidence type="ECO:0000256" key="7">
    <source>
        <dbReference type="SAM" id="Phobius"/>
    </source>
</evidence>
<feature type="transmembrane region" description="Helical" evidence="7">
    <location>
        <begin position="265"/>
        <end position="282"/>
    </location>
</feature>
<evidence type="ECO:0000256" key="5">
    <source>
        <dbReference type="ARBA" id="ARBA00022989"/>
    </source>
</evidence>
<dbReference type="Proteomes" id="UP000014408">
    <property type="component" value="Unassembled WGS sequence"/>
</dbReference>
<keyword evidence="3" id="KW-1003">Cell membrane</keyword>
<keyword evidence="4 7" id="KW-0812">Transmembrane</keyword>
<feature type="transmembrane region" description="Helical" evidence="7">
    <location>
        <begin position="150"/>
        <end position="174"/>
    </location>
</feature>
<keyword evidence="6 7" id="KW-0472">Membrane</keyword>